<organism evidence="16 17">
    <name type="scientific">Brassica napus</name>
    <name type="common">Rape</name>
    <dbReference type="NCBI Taxonomy" id="3708"/>
    <lineage>
        <taxon>Eukaryota</taxon>
        <taxon>Viridiplantae</taxon>
        <taxon>Streptophyta</taxon>
        <taxon>Embryophyta</taxon>
        <taxon>Tracheophyta</taxon>
        <taxon>Spermatophyta</taxon>
        <taxon>Magnoliopsida</taxon>
        <taxon>eudicotyledons</taxon>
        <taxon>Gunneridae</taxon>
        <taxon>Pentapetalae</taxon>
        <taxon>rosids</taxon>
        <taxon>malvids</taxon>
        <taxon>Brassicales</taxon>
        <taxon>Brassicaceae</taxon>
        <taxon>Brassiceae</taxon>
        <taxon>Brassica</taxon>
    </lineage>
</organism>
<dbReference type="CDD" id="cd07858">
    <property type="entry name" value="STKc_TEY_MAPK"/>
    <property type="match status" value="1"/>
</dbReference>
<dbReference type="Gene3D" id="3.30.200.20">
    <property type="entry name" value="Phosphorylase Kinase, domain 1"/>
    <property type="match status" value="2"/>
</dbReference>
<dbReference type="InterPro" id="IPR006626">
    <property type="entry name" value="PbH1"/>
</dbReference>
<proteinExistence type="inferred from homology"/>
<comment type="catalytic activity">
    <reaction evidence="10">
        <text>L-seryl-[protein] + ATP = O-phospho-L-seryl-[protein] + ADP + H(+)</text>
        <dbReference type="Rhea" id="RHEA:17989"/>
        <dbReference type="Rhea" id="RHEA-COMP:9863"/>
        <dbReference type="Rhea" id="RHEA-COMP:11604"/>
        <dbReference type="ChEBI" id="CHEBI:15378"/>
        <dbReference type="ChEBI" id="CHEBI:29999"/>
        <dbReference type="ChEBI" id="CHEBI:30616"/>
        <dbReference type="ChEBI" id="CHEBI:83421"/>
        <dbReference type="ChEBI" id="CHEBI:456216"/>
        <dbReference type="EC" id="2.7.11.24"/>
    </reaction>
</comment>
<evidence type="ECO:0000256" key="10">
    <source>
        <dbReference type="ARBA" id="ARBA00048312"/>
    </source>
</evidence>
<dbReference type="InterPro" id="IPR008271">
    <property type="entry name" value="Ser/Thr_kinase_AS"/>
</dbReference>
<dbReference type="EMBL" id="JAGKQM010000013">
    <property type="protein sequence ID" value="KAH0889961.1"/>
    <property type="molecule type" value="Genomic_DNA"/>
</dbReference>
<dbReference type="SUPFAM" id="SSF56112">
    <property type="entry name" value="Protein kinase-like (PK-like)"/>
    <property type="match status" value="1"/>
</dbReference>
<dbReference type="InterPro" id="IPR011050">
    <property type="entry name" value="Pectin_lyase_fold/virulence"/>
</dbReference>
<keyword evidence="3" id="KW-0808">Transferase</keyword>
<evidence type="ECO:0000259" key="15">
    <source>
        <dbReference type="PROSITE" id="PS50011"/>
    </source>
</evidence>
<name>A0ABQ8ABN6_BRANA</name>
<evidence type="ECO:0000256" key="3">
    <source>
        <dbReference type="ARBA" id="ARBA00022679"/>
    </source>
</evidence>
<evidence type="ECO:0000256" key="4">
    <source>
        <dbReference type="ARBA" id="ARBA00022741"/>
    </source>
</evidence>
<evidence type="ECO:0000256" key="13">
    <source>
        <dbReference type="RuleBase" id="RU361169"/>
    </source>
</evidence>
<gene>
    <name evidence="16" type="ORF">HID58_052390</name>
</gene>
<keyword evidence="8 13" id="KW-0326">Glycosidase</keyword>
<dbReference type="PROSITE" id="PS00107">
    <property type="entry name" value="PROTEIN_KINASE_ATP"/>
    <property type="match status" value="1"/>
</dbReference>
<evidence type="ECO:0000256" key="1">
    <source>
        <dbReference type="ARBA" id="ARBA00008832"/>
    </source>
</evidence>
<dbReference type="InterPro" id="IPR012334">
    <property type="entry name" value="Pectin_lyas_fold"/>
</dbReference>
<dbReference type="Proteomes" id="UP000824890">
    <property type="component" value="Unassembled WGS sequence"/>
</dbReference>
<dbReference type="Pfam" id="PF00069">
    <property type="entry name" value="Pkinase"/>
    <property type="match status" value="1"/>
</dbReference>
<evidence type="ECO:0000256" key="6">
    <source>
        <dbReference type="ARBA" id="ARBA00022801"/>
    </source>
</evidence>
<keyword evidence="17" id="KW-1185">Reference proteome</keyword>
<dbReference type="PROSITE" id="PS00108">
    <property type="entry name" value="PROTEIN_KINASE_ST"/>
    <property type="match status" value="1"/>
</dbReference>
<keyword evidence="6 13" id="KW-0378">Hydrolase</keyword>
<evidence type="ECO:0000313" key="16">
    <source>
        <dbReference type="EMBL" id="KAH0889961.1"/>
    </source>
</evidence>
<comment type="similarity">
    <text evidence="1">Belongs to the protein kinase superfamily. CMGC Ser/Thr protein kinase family. MAP kinase subfamily.</text>
</comment>
<dbReference type="InterPro" id="IPR017441">
    <property type="entry name" value="Protein_kinase_ATP_BS"/>
</dbReference>
<sequence>MDGGTGQPAADTEMSEASGGAVASQPMPGKENIPATLSHGGRFIQYNIFGNIFEVTAKYNPPIMPIGKGAYGIVCSAMNSETNESVAIKKIANAFDNKIDAKRTLREIKLLRHMDHENLPEYLLGLIRMAQCSVSSMIVAIRDIIPPPLRTAFNDVYIAYELMDTDLHQIIRSNQGLSEEHCQYFLYQILRGLKYIHSANVLHRDLKPSNLLLNANCDLKICDFGLARVNSESDFMTEYVVTRWYRAPELLLNSSDYTAAIDVWSVGCIFMELMDRKPLFPGRDHVHQLRLLMELIGTPSEQEVEFLNENAKRYIRQLPPYPRQSITDKFPNVHPLAIDLIEKMLTFDPRRRITVLDALAHPYLNSLHDISDEPECTIPFNFDFEQHALSEEQMKELIYREALAFNPECLKGHRILTFIYPKQNKKMTCIASTFKALCFSFLFVAAVASRPTNRPKVFNVQRYGAKADGKTDNAKAFTSIWNSACTRKGGNSKIYVPKGTFYLSGVEFVGPCANQIEFVNDGTLLAPANPRDIKQDIWINFRYINNLIISGAGTLDGQGEESWPLNDCHKNPNCPKLAMTMGFAFVNNSRINGITSINSKMGHFNFFSVHHFNITNVTITAPGDSPNTDGLKFGFCSNINISNTHIGTGDDCIAILSGTTNMDISNVTCGPGHGISVGSLGKNKEEKDVNGLTVRDIVFNGTSDGIRIKTWESSASKILVSNFVYENIQMINVGNPINIDQKYCPHPPCEKKGESHVQIQDLKLKNIYGTSTNKVAVNLQCSKSFPCKKVELIDINLEHKGVEGGPSTAIVAIRDIIPPPLRTGFNDVYIAYELMDTDLHQINIAKAYPKNIATLPLILDALAHPYLNSLHDISDETECTIPFNFDFEQHALSEEQMKELIHREALAFNPEYQPAIA</sequence>
<dbReference type="Gene3D" id="2.160.20.10">
    <property type="entry name" value="Single-stranded right-handed beta-helix, Pectin lyase-like"/>
    <property type="match status" value="1"/>
</dbReference>
<dbReference type="InterPro" id="IPR000719">
    <property type="entry name" value="Prot_kinase_dom"/>
</dbReference>
<feature type="binding site" evidence="12">
    <location>
        <position position="90"/>
    </location>
    <ligand>
        <name>ATP</name>
        <dbReference type="ChEBI" id="CHEBI:30616"/>
    </ligand>
</feature>
<evidence type="ECO:0000256" key="8">
    <source>
        <dbReference type="ARBA" id="ARBA00023295"/>
    </source>
</evidence>
<dbReference type="Gene3D" id="1.10.510.10">
    <property type="entry name" value="Transferase(Phosphotransferase) domain 1"/>
    <property type="match status" value="1"/>
</dbReference>
<dbReference type="SMART" id="SM00710">
    <property type="entry name" value="PbH1"/>
    <property type="match status" value="5"/>
</dbReference>
<dbReference type="InterPro" id="IPR011009">
    <property type="entry name" value="Kinase-like_dom_sf"/>
</dbReference>
<dbReference type="PROSITE" id="PS50011">
    <property type="entry name" value="PROTEIN_KINASE_DOM"/>
    <property type="match status" value="1"/>
</dbReference>
<dbReference type="SMART" id="SM00220">
    <property type="entry name" value="S_TKc"/>
    <property type="match status" value="1"/>
</dbReference>
<dbReference type="PROSITE" id="PS00502">
    <property type="entry name" value="POLYGALACTURONASE"/>
    <property type="match status" value="1"/>
</dbReference>
<feature type="domain" description="Protein kinase" evidence="15">
    <location>
        <begin position="60"/>
        <end position="364"/>
    </location>
</feature>
<dbReference type="Pfam" id="PF00295">
    <property type="entry name" value="Glyco_hydro_28"/>
    <property type="match status" value="1"/>
</dbReference>
<dbReference type="InterPro" id="IPR000743">
    <property type="entry name" value="Glyco_hydro_28"/>
</dbReference>
<feature type="region of interest" description="Disordered" evidence="14">
    <location>
        <begin position="1"/>
        <end position="34"/>
    </location>
</feature>
<evidence type="ECO:0000256" key="5">
    <source>
        <dbReference type="ARBA" id="ARBA00022777"/>
    </source>
</evidence>
<keyword evidence="5" id="KW-0418">Kinase</keyword>
<evidence type="ECO:0000256" key="2">
    <source>
        <dbReference type="ARBA" id="ARBA00008834"/>
    </source>
</evidence>
<accession>A0ABQ8ABN6</accession>
<reference evidence="16 17" key="1">
    <citation type="submission" date="2021-05" db="EMBL/GenBank/DDBJ databases">
        <title>Genome Assembly of Synthetic Allotetraploid Brassica napus Reveals Homoeologous Exchanges between Subgenomes.</title>
        <authorList>
            <person name="Davis J.T."/>
        </authorList>
    </citation>
    <scope>NUCLEOTIDE SEQUENCE [LARGE SCALE GENOMIC DNA]</scope>
    <source>
        <strain evidence="17">cv. Da-Ae</strain>
        <tissue evidence="16">Seedling</tissue>
    </source>
</reference>
<evidence type="ECO:0000256" key="11">
    <source>
        <dbReference type="PROSITE-ProRule" id="PRU10052"/>
    </source>
</evidence>
<feature type="active site" evidence="11">
    <location>
        <position position="673"/>
    </location>
</feature>
<evidence type="ECO:0000256" key="14">
    <source>
        <dbReference type="SAM" id="MobiDB-lite"/>
    </source>
</evidence>
<evidence type="ECO:0000256" key="9">
    <source>
        <dbReference type="ARBA" id="ARBA00047592"/>
    </source>
</evidence>
<dbReference type="InterPro" id="IPR050117">
    <property type="entry name" value="MAPK"/>
</dbReference>
<evidence type="ECO:0000256" key="7">
    <source>
        <dbReference type="ARBA" id="ARBA00022840"/>
    </source>
</evidence>
<dbReference type="PANTHER" id="PTHR24055">
    <property type="entry name" value="MITOGEN-ACTIVATED PROTEIN KINASE"/>
    <property type="match status" value="1"/>
</dbReference>
<evidence type="ECO:0000256" key="12">
    <source>
        <dbReference type="PROSITE-ProRule" id="PRU10141"/>
    </source>
</evidence>
<comment type="similarity">
    <text evidence="2 13">Belongs to the glycosyl hydrolase 28 family.</text>
</comment>
<comment type="caution">
    <text evidence="16">The sequence shown here is derived from an EMBL/GenBank/DDBJ whole genome shotgun (WGS) entry which is preliminary data.</text>
</comment>
<dbReference type="SUPFAM" id="SSF51126">
    <property type="entry name" value="Pectin lyase-like"/>
    <property type="match status" value="1"/>
</dbReference>
<keyword evidence="7 12" id="KW-0067">ATP-binding</keyword>
<protein>
    <recommendedName>
        <fullName evidence="15">Protein kinase domain-containing protein</fullName>
    </recommendedName>
</protein>
<evidence type="ECO:0000313" key="17">
    <source>
        <dbReference type="Proteomes" id="UP000824890"/>
    </source>
</evidence>
<comment type="catalytic activity">
    <reaction evidence="9">
        <text>L-threonyl-[protein] + ATP = O-phospho-L-threonyl-[protein] + ADP + H(+)</text>
        <dbReference type="Rhea" id="RHEA:46608"/>
        <dbReference type="Rhea" id="RHEA-COMP:11060"/>
        <dbReference type="Rhea" id="RHEA-COMP:11605"/>
        <dbReference type="ChEBI" id="CHEBI:15378"/>
        <dbReference type="ChEBI" id="CHEBI:30013"/>
        <dbReference type="ChEBI" id="CHEBI:30616"/>
        <dbReference type="ChEBI" id="CHEBI:61977"/>
        <dbReference type="ChEBI" id="CHEBI:456216"/>
        <dbReference type="EC" id="2.7.11.24"/>
    </reaction>
</comment>
<keyword evidence="4 12" id="KW-0547">Nucleotide-binding</keyword>